<evidence type="ECO:0000313" key="3">
    <source>
        <dbReference type="Proteomes" id="UP000053791"/>
    </source>
</evidence>
<evidence type="ECO:0000256" key="1">
    <source>
        <dbReference type="SAM" id="MobiDB-lite"/>
    </source>
</evidence>
<name>A0A0X3TDI4_9RHOB</name>
<organism evidence="2 3">
    <name type="scientific">Ruegeria marisrubri</name>
    <dbReference type="NCBI Taxonomy" id="1685379"/>
    <lineage>
        <taxon>Bacteria</taxon>
        <taxon>Pseudomonadati</taxon>
        <taxon>Pseudomonadota</taxon>
        <taxon>Alphaproteobacteria</taxon>
        <taxon>Rhodobacterales</taxon>
        <taxon>Roseobacteraceae</taxon>
        <taxon>Ruegeria</taxon>
    </lineage>
</organism>
<keyword evidence="3" id="KW-1185">Reference proteome</keyword>
<comment type="caution">
    <text evidence="2">The sequence shown here is derived from an EMBL/GenBank/DDBJ whole genome shotgun (WGS) entry which is preliminary data.</text>
</comment>
<dbReference type="OrthoDB" id="7708019at2"/>
<feature type="region of interest" description="Disordered" evidence="1">
    <location>
        <begin position="128"/>
        <end position="147"/>
    </location>
</feature>
<dbReference type="AlphaFoldDB" id="A0A0X3TDI4"/>
<dbReference type="STRING" id="1685379.AVO45_15680"/>
<gene>
    <name evidence="2" type="ORF">AVO45_15680</name>
</gene>
<sequence>MRAFIVGKQFEADETEQETILLARQSFIRELKTLNRQYPGTGFGVSLRTHSGEHYLLANSRMPLPVDKSRGFPTGRRVAFLENGERFRSVEVLADAHAYENLSPQTEAEILFDVLELIARIEAPAARPAGRRNAEVERTNIATGTGG</sequence>
<reference evidence="2 3" key="1">
    <citation type="submission" date="2015-12" db="EMBL/GenBank/DDBJ databases">
        <authorList>
            <person name="Shamseldin A."/>
            <person name="Moawad H."/>
            <person name="Abd El-Rahim W.M."/>
            <person name="Sadowsky M.J."/>
        </authorList>
    </citation>
    <scope>NUCLEOTIDE SEQUENCE [LARGE SCALE GENOMIC DNA]</scope>
    <source>
        <strain evidence="2 3">ZGT118</strain>
    </source>
</reference>
<dbReference type="Proteomes" id="UP000053791">
    <property type="component" value="Unassembled WGS sequence"/>
</dbReference>
<evidence type="ECO:0000313" key="2">
    <source>
        <dbReference type="EMBL" id="KUJ73181.1"/>
    </source>
</evidence>
<dbReference type="RefSeq" id="WP_068350101.1">
    <property type="nucleotide sequence ID" value="NZ_LQBQ01000039.1"/>
</dbReference>
<protein>
    <submittedName>
        <fullName evidence="2">Uncharacterized protein</fullName>
    </submittedName>
</protein>
<dbReference type="EMBL" id="LQBQ01000039">
    <property type="protein sequence ID" value="KUJ73181.1"/>
    <property type="molecule type" value="Genomic_DNA"/>
</dbReference>
<proteinExistence type="predicted"/>
<accession>A0A0X3TDI4</accession>